<evidence type="ECO:0000256" key="1">
    <source>
        <dbReference type="SAM" id="Phobius"/>
    </source>
</evidence>
<name>A0A918PDU9_9SPHN</name>
<dbReference type="AlphaFoldDB" id="A0A918PDU9"/>
<keyword evidence="1" id="KW-0472">Membrane</keyword>
<accession>A0A918PDU9</accession>
<protein>
    <submittedName>
        <fullName evidence="2">Oxidoreductase</fullName>
    </submittedName>
</protein>
<reference evidence="2" key="2">
    <citation type="submission" date="2020-09" db="EMBL/GenBank/DDBJ databases">
        <authorList>
            <person name="Sun Q."/>
            <person name="Kim S."/>
        </authorList>
    </citation>
    <scope>NUCLEOTIDE SEQUENCE</scope>
    <source>
        <strain evidence="2">KCTC 32255</strain>
    </source>
</reference>
<evidence type="ECO:0000313" key="2">
    <source>
        <dbReference type="EMBL" id="GGZ02597.1"/>
    </source>
</evidence>
<sequence length="133" mass="14565">MATAPVTLPPLMSLGMFVFGMNTWAYSEFQQQMDWRHEKADRFGARAASQFAGPGDDRITLSGLLVPEIAGTYGAIATLEEMAGTGDHWDLIDGQGIIYGAYRIVSLNKAFRGILAGNLPRGVDFTLELERHD</sequence>
<dbReference type="InterPro" id="IPR009734">
    <property type="entry name" value="Myoviridae_GpU"/>
</dbReference>
<keyword evidence="1" id="KW-1133">Transmembrane helix</keyword>
<feature type="transmembrane region" description="Helical" evidence="1">
    <location>
        <begin position="6"/>
        <end position="26"/>
    </location>
</feature>
<keyword evidence="3" id="KW-1185">Reference proteome</keyword>
<organism evidence="2 3">
    <name type="scientific">Novosphingobium colocasiae</name>
    <dbReference type="NCBI Taxonomy" id="1256513"/>
    <lineage>
        <taxon>Bacteria</taxon>
        <taxon>Pseudomonadati</taxon>
        <taxon>Pseudomonadota</taxon>
        <taxon>Alphaproteobacteria</taxon>
        <taxon>Sphingomonadales</taxon>
        <taxon>Sphingomonadaceae</taxon>
        <taxon>Novosphingobium</taxon>
    </lineage>
</organism>
<gene>
    <name evidence="2" type="primary">U</name>
    <name evidence="2" type="ORF">GCM10011614_17090</name>
</gene>
<keyword evidence="1" id="KW-0812">Transmembrane</keyword>
<evidence type="ECO:0000313" key="3">
    <source>
        <dbReference type="Proteomes" id="UP000648075"/>
    </source>
</evidence>
<dbReference type="EMBL" id="BMZA01000004">
    <property type="protein sequence ID" value="GGZ02597.1"/>
    <property type="molecule type" value="Genomic_DNA"/>
</dbReference>
<comment type="caution">
    <text evidence="2">The sequence shown here is derived from an EMBL/GenBank/DDBJ whole genome shotgun (WGS) entry which is preliminary data.</text>
</comment>
<reference evidence="2" key="1">
    <citation type="journal article" date="2014" name="Int. J. Syst. Evol. Microbiol.">
        <title>Complete genome sequence of Corynebacterium casei LMG S-19264T (=DSM 44701T), isolated from a smear-ripened cheese.</title>
        <authorList>
            <consortium name="US DOE Joint Genome Institute (JGI-PGF)"/>
            <person name="Walter F."/>
            <person name="Albersmeier A."/>
            <person name="Kalinowski J."/>
            <person name="Ruckert C."/>
        </authorList>
    </citation>
    <scope>NUCLEOTIDE SEQUENCE</scope>
    <source>
        <strain evidence="2">KCTC 32255</strain>
    </source>
</reference>
<dbReference type="Proteomes" id="UP000648075">
    <property type="component" value="Unassembled WGS sequence"/>
</dbReference>
<dbReference type="RefSeq" id="WP_189620754.1">
    <property type="nucleotide sequence ID" value="NZ_BMZA01000004.1"/>
</dbReference>
<proteinExistence type="predicted"/>
<dbReference type="Pfam" id="PF06995">
    <property type="entry name" value="Phage_P2_GpU"/>
    <property type="match status" value="1"/>
</dbReference>